<keyword evidence="2" id="KW-0812">Transmembrane</keyword>
<dbReference type="EMBL" id="CP136898">
    <property type="protein sequence ID" value="WOL18464.1"/>
    <property type="molecule type" value="Genomic_DNA"/>
</dbReference>
<reference evidence="3 4" key="1">
    <citation type="submission" date="2023-10" db="EMBL/GenBank/DDBJ databases">
        <title>Chromosome-scale genome assembly provides insights into flower coloration mechanisms of Canna indica.</title>
        <authorList>
            <person name="Li C."/>
        </authorList>
    </citation>
    <scope>NUCLEOTIDE SEQUENCE [LARGE SCALE GENOMIC DNA]</scope>
    <source>
        <tissue evidence="3">Flower</tissue>
    </source>
</reference>
<keyword evidence="4" id="KW-1185">Reference proteome</keyword>
<keyword evidence="2" id="KW-0472">Membrane</keyword>
<protein>
    <submittedName>
        <fullName evidence="3">Uncharacterized protein</fullName>
    </submittedName>
</protein>
<dbReference type="Proteomes" id="UP001327560">
    <property type="component" value="Chromosome 9"/>
</dbReference>
<organism evidence="3 4">
    <name type="scientific">Canna indica</name>
    <name type="common">Indian-shot</name>
    <dbReference type="NCBI Taxonomy" id="4628"/>
    <lineage>
        <taxon>Eukaryota</taxon>
        <taxon>Viridiplantae</taxon>
        <taxon>Streptophyta</taxon>
        <taxon>Embryophyta</taxon>
        <taxon>Tracheophyta</taxon>
        <taxon>Spermatophyta</taxon>
        <taxon>Magnoliopsida</taxon>
        <taxon>Liliopsida</taxon>
        <taxon>Zingiberales</taxon>
        <taxon>Cannaceae</taxon>
        <taxon>Canna</taxon>
    </lineage>
</organism>
<proteinExistence type="predicted"/>
<keyword evidence="2" id="KW-1133">Transmembrane helix</keyword>
<feature type="compositionally biased region" description="Basic and acidic residues" evidence="1">
    <location>
        <begin position="97"/>
        <end position="106"/>
    </location>
</feature>
<evidence type="ECO:0000256" key="2">
    <source>
        <dbReference type="SAM" id="Phobius"/>
    </source>
</evidence>
<feature type="region of interest" description="Disordered" evidence="1">
    <location>
        <begin position="90"/>
        <end position="126"/>
    </location>
</feature>
<accession>A0AAQ3QP51</accession>
<gene>
    <name evidence="3" type="ORF">Cni_G27260</name>
</gene>
<evidence type="ECO:0000256" key="1">
    <source>
        <dbReference type="SAM" id="MobiDB-lite"/>
    </source>
</evidence>
<evidence type="ECO:0000313" key="3">
    <source>
        <dbReference type="EMBL" id="WOL18464.1"/>
    </source>
</evidence>
<sequence>MAKGFRNLNRAKPQYYGVGLLAVFILVSLTYLTMSRTNKLRVSMGKPLSLYRLHVPIILSASQLLITHCFSASSQLIPILSVNSTSIKSDASAGQEEGSHKEEGFEKSSSVHHHEEIPAQNRPNELGMLHALHV</sequence>
<dbReference type="AlphaFoldDB" id="A0AAQ3QP51"/>
<feature type="transmembrane region" description="Helical" evidence="2">
    <location>
        <begin position="15"/>
        <end position="34"/>
    </location>
</feature>
<name>A0AAQ3QP51_9LILI</name>
<evidence type="ECO:0000313" key="4">
    <source>
        <dbReference type="Proteomes" id="UP001327560"/>
    </source>
</evidence>